<comment type="caution">
    <text evidence="1">The sequence shown here is derived from an EMBL/GenBank/DDBJ whole genome shotgun (WGS) entry which is preliminary data.</text>
</comment>
<protein>
    <recommendedName>
        <fullName evidence="3">Transposase</fullName>
    </recommendedName>
</protein>
<evidence type="ECO:0000313" key="2">
    <source>
        <dbReference type="Proteomes" id="UP000485880"/>
    </source>
</evidence>
<dbReference type="EMBL" id="CABFMQ020000103">
    <property type="protein sequence ID" value="VTZ51660.1"/>
    <property type="molecule type" value="Genomic_DNA"/>
</dbReference>
<gene>
    <name evidence="1" type="ORF">MPC4_440008</name>
</gene>
<evidence type="ECO:0000313" key="1">
    <source>
        <dbReference type="EMBL" id="VTZ51660.1"/>
    </source>
</evidence>
<evidence type="ECO:0008006" key="3">
    <source>
        <dbReference type="Google" id="ProtNLM"/>
    </source>
</evidence>
<accession>A0A8B6M9Q2</accession>
<sequence>MKTTVSDRLAPCPLDKVNRQFQAPRPNALWVSDFTYVATW</sequence>
<proteinExistence type="predicted"/>
<reference evidence="1 2" key="1">
    <citation type="submission" date="2019-05" db="EMBL/GenBank/DDBJ databases">
        <authorList>
            <person name="Farhan Ul Haque M."/>
        </authorList>
    </citation>
    <scope>NUCLEOTIDE SEQUENCE [LARGE SCALE GENOMIC DNA]</scope>
    <source>
        <strain evidence="1">2</strain>
    </source>
</reference>
<name>A0A8B6M9Q2_METTU</name>
<dbReference type="AlphaFoldDB" id="A0A8B6M9Q2"/>
<organism evidence="1 2">
    <name type="scientific">Methylocella tundrae</name>
    <dbReference type="NCBI Taxonomy" id="227605"/>
    <lineage>
        <taxon>Bacteria</taxon>
        <taxon>Pseudomonadati</taxon>
        <taxon>Pseudomonadota</taxon>
        <taxon>Alphaproteobacteria</taxon>
        <taxon>Hyphomicrobiales</taxon>
        <taxon>Beijerinckiaceae</taxon>
        <taxon>Methylocella</taxon>
    </lineage>
</organism>
<keyword evidence="2" id="KW-1185">Reference proteome</keyword>
<dbReference type="Proteomes" id="UP000485880">
    <property type="component" value="Unassembled WGS sequence"/>
</dbReference>